<feature type="non-terminal residue" evidence="2">
    <location>
        <position position="1"/>
    </location>
</feature>
<comment type="caution">
    <text evidence="2">The sequence shown here is derived from an EMBL/GenBank/DDBJ whole genome shotgun (WGS) entry which is preliminary data.</text>
</comment>
<keyword evidence="3" id="KW-1185">Reference proteome</keyword>
<evidence type="ECO:0000256" key="1">
    <source>
        <dbReference type="SAM" id="MobiDB-lite"/>
    </source>
</evidence>
<dbReference type="Proteomes" id="UP000257109">
    <property type="component" value="Unassembled WGS sequence"/>
</dbReference>
<organism evidence="2 3">
    <name type="scientific">Mucuna pruriens</name>
    <name type="common">Velvet bean</name>
    <name type="synonym">Dolichos pruriens</name>
    <dbReference type="NCBI Taxonomy" id="157652"/>
    <lineage>
        <taxon>Eukaryota</taxon>
        <taxon>Viridiplantae</taxon>
        <taxon>Streptophyta</taxon>
        <taxon>Embryophyta</taxon>
        <taxon>Tracheophyta</taxon>
        <taxon>Spermatophyta</taxon>
        <taxon>Magnoliopsida</taxon>
        <taxon>eudicotyledons</taxon>
        <taxon>Gunneridae</taxon>
        <taxon>Pentapetalae</taxon>
        <taxon>rosids</taxon>
        <taxon>fabids</taxon>
        <taxon>Fabales</taxon>
        <taxon>Fabaceae</taxon>
        <taxon>Papilionoideae</taxon>
        <taxon>50 kb inversion clade</taxon>
        <taxon>NPAAA clade</taxon>
        <taxon>indigoferoid/millettioid clade</taxon>
        <taxon>Phaseoleae</taxon>
        <taxon>Mucuna</taxon>
    </lineage>
</organism>
<name>A0A371H155_MUCPR</name>
<feature type="region of interest" description="Disordered" evidence="1">
    <location>
        <begin position="1"/>
        <end position="62"/>
    </location>
</feature>
<feature type="compositionally biased region" description="Basic and acidic residues" evidence="1">
    <location>
        <begin position="1"/>
        <end position="31"/>
    </location>
</feature>
<evidence type="ECO:0000313" key="2">
    <source>
        <dbReference type="EMBL" id="RDX96519.1"/>
    </source>
</evidence>
<gene>
    <name evidence="2" type="ORF">CR513_20812</name>
</gene>
<dbReference type="AlphaFoldDB" id="A0A371H155"/>
<proteinExistence type="predicted"/>
<dbReference type="EMBL" id="QJKJ01003864">
    <property type="protein sequence ID" value="RDX96519.1"/>
    <property type="molecule type" value="Genomic_DNA"/>
</dbReference>
<reference evidence="2" key="1">
    <citation type="submission" date="2018-05" db="EMBL/GenBank/DDBJ databases">
        <title>Draft genome of Mucuna pruriens seed.</title>
        <authorList>
            <person name="Nnadi N.E."/>
            <person name="Vos R."/>
            <person name="Hasami M.H."/>
            <person name="Devisetty U.K."/>
            <person name="Aguiy J.C."/>
        </authorList>
    </citation>
    <scope>NUCLEOTIDE SEQUENCE [LARGE SCALE GENOMIC DNA]</scope>
    <source>
        <strain evidence="2">JCA_2017</strain>
    </source>
</reference>
<protein>
    <submittedName>
        <fullName evidence="2">Uncharacterized protein</fullName>
    </submittedName>
</protein>
<dbReference type="OrthoDB" id="1418220at2759"/>
<evidence type="ECO:0000313" key="3">
    <source>
        <dbReference type="Proteomes" id="UP000257109"/>
    </source>
</evidence>
<accession>A0A371H155</accession>
<sequence length="350" mass="40691">MHNDFSRHRSLDDVSSSKDVQFDFEKSKSSSKDVQLGFEKSQSSQNGSASKRLGISSTKPNSYVEPSAIETFLRNNSGQGMHNDFSRHRSLDDVSSSKDVILFHNLLIYKLRIQLQVEDLMRRFVPQAVTRDIISIVIMRMPTPIEKWKKYPISVKDDLFRDFMDKYKFRSDFDRNMTRTVMDHLELSQKYGMVWLTPEWEKKSNANQSNRALDVKLKHPISYIDVYDHVYDHVHKNKDGEYVSQHSKNFTESYDTVMLEKYEENSSMQPLVDYEVWIQVLGSKKRRVFETLSLEVIGPSHTSAPIEEVIKEVVNVTMTSFVEKHLMPMLEPIISLLSGSHAKDCILESY</sequence>
<feature type="compositionally biased region" description="Polar residues" evidence="1">
    <location>
        <begin position="40"/>
        <end position="61"/>
    </location>
</feature>